<dbReference type="PANTHER" id="PTHR28077">
    <property type="entry name" value="INOSITOL PHOSPHORYLCERAMIDE SYNTHASE REGULATORY SUBUNIT KEI1"/>
    <property type="match status" value="1"/>
</dbReference>
<evidence type="ECO:0000313" key="4">
    <source>
        <dbReference type="Proteomes" id="UP000245783"/>
    </source>
</evidence>
<keyword evidence="2" id="KW-1133">Transmembrane helix</keyword>
<evidence type="ECO:0000313" key="3">
    <source>
        <dbReference type="EMBL" id="PWN38845.1"/>
    </source>
</evidence>
<feature type="transmembrane region" description="Helical" evidence="2">
    <location>
        <begin position="89"/>
        <end position="111"/>
    </location>
</feature>
<dbReference type="RefSeq" id="XP_025366005.1">
    <property type="nucleotide sequence ID" value="XM_025517256.1"/>
</dbReference>
<dbReference type="InParanoid" id="A0A316VTM5"/>
<sequence length="319" mass="35573">MSRLTFRPPSQQVRAWITSFMLLLDLKVGCTVITFFALFNKIAGIFGIIAVFSGGTFAQITLYIYSIGTIGLLLWALRAISDEDASKTLRFAHLFLADHLVSSFWTLHFAMDWYTLQPHDGSKPQLAPHQAGLMDLIEKIENSYEIPGSIKHHVPLAGQERVDAAQQVWKEERSFSAAVLAAGWVLKVYFALILYSYALHLRHGTYHSLWQSKSGTAGQGHLRMRSRGYQQVPAEAHDLPRSQSNHARAGDANGGVDELPPWSEEEDEGEEEEDENEGRARIPAVRLDRPAEDAKAYASQKASNARMTRTASSSSTRES</sequence>
<dbReference type="GO" id="GO:0070916">
    <property type="term" value="C:inositol phosphoceramide synthase complex"/>
    <property type="evidence" value="ECO:0007669"/>
    <property type="project" value="TreeGrafter"/>
</dbReference>
<proteinExistence type="predicted"/>
<feature type="transmembrane region" description="Helical" evidence="2">
    <location>
        <begin position="20"/>
        <end position="39"/>
    </location>
</feature>
<feature type="compositionally biased region" description="Acidic residues" evidence="1">
    <location>
        <begin position="263"/>
        <end position="276"/>
    </location>
</feature>
<dbReference type="STRING" id="1522189.A0A316VTM5"/>
<dbReference type="AlphaFoldDB" id="A0A316VTM5"/>
<feature type="transmembrane region" description="Helical" evidence="2">
    <location>
        <begin position="175"/>
        <end position="198"/>
    </location>
</feature>
<feature type="transmembrane region" description="Helical" evidence="2">
    <location>
        <begin position="45"/>
        <end position="77"/>
    </location>
</feature>
<evidence type="ECO:0000256" key="1">
    <source>
        <dbReference type="SAM" id="MobiDB-lite"/>
    </source>
</evidence>
<feature type="region of interest" description="Disordered" evidence="1">
    <location>
        <begin position="236"/>
        <end position="319"/>
    </location>
</feature>
<reference evidence="3 4" key="1">
    <citation type="journal article" date="2018" name="Mol. Biol. Evol.">
        <title>Broad Genomic Sampling Reveals a Smut Pathogenic Ancestry of the Fungal Clade Ustilaginomycotina.</title>
        <authorList>
            <person name="Kijpornyongpan T."/>
            <person name="Mondo S.J."/>
            <person name="Barry K."/>
            <person name="Sandor L."/>
            <person name="Lee J."/>
            <person name="Lipzen A."/>
            <person name="Pangilinan J."/>
            <person name="LaButti K."/>
            <person name="Hainaut M."/>
            <person name="Henrissat B."/>
            <person name="Grigoriev I.V."/>
            <person name="Spatafora J.W."/>
            <person name="Aime M.C."/>
        </authorList>
    </citation>
    <scope>NUCLEOTIDE SEQUENCE [LARGE SCALE GENOMIC DNA]</scope>
    <source>
        <strain evidence="3 4">MCA 4658</strain>
    </source>
</reference>
<keyword evidence="4" id="KW-1185">Reference proteome</keyword>
<keyword evidence="2" id="KW-0812">Transmembrane</keyword>
<dbReference type="PANTHER" id="PTHR28077:SF1">
    <property type="entry name" value="INOSITOL PHOSPHORYLCERAMIDE SYNTHASE REGULATORY SUBUNIT KEI1"/>
    <property type="match status" value="1"/>
</dbReference>
<gene>
    <name evidence="3" type="ORF">IE81DRAFT_369541</name>
</gene>
<name>A0A316VTM5_9BASI</name>
<dbReference type="EMBL" id="KZ819527">
    <property type="protein sequence ID" value="PWN38845.1"/>
    <property type="molecule type" value="Genomic_DNA"/>
</dbReference>
<dbReference type="OrthoDB" id="3338076at2759"/>
<dbReference type="GO" id="GO:0006673">
    <property type="term" value="P:inositol phosphoceramide metabolic process"/>
    <property type="evidence" value="ECO:0007669"/>
    <property type="project" value="InterPro"/>
</dbReference>
<protein>
    <submittedName>
        <fullName evidence="3">DUF1753-domain-containing protein</fullName>
    </submittedName>
</protein>
<feature type="compositionally biased region" description="Basic and acidic residues" evidence="1">
    <location>
        <begin position="286"/>
        <end position="295"/>
    </location>
</feature>
<dbReference type="Proteomes" id="UP000245783">
    <property type="component" value="Unassembled WGS sequence"/>
</dbReference>
<evidence type="ECO:0000256" key="2">
    <source>
        <dbReference type="SAM" id="Phobius"/>
    </source>
</evidence>
<feature type="compositionally biased region" description="Low complexity" evidence="1">
    <location>
        <begin position="302"/>
        <end position="319"/>
    </location>
</feature>
<keyword evidence="2" id="KW-0472">Membrane</keyword>
<dbReference type="InterPro" id="IPR013862">
    <property type="entry name" value="Kei1"/>
</dbReference>
<dbReference type="Pfam" id="PF08552">
    <property type="entry name" value="Kei1"/>
    <property type="match status" value="1"/>
</dbReference>
<dbReference type="GeneID" id="37039126"/>
<dbReference type="GO" id="GO:0070917">
    <property type="term" value="F:inositol phosphoceramide synthase regulator activity"/>
    <property type="evidence" value="ECO:0007669"/>
    <property type="project" value="InterPro"/>
</dbReference>
<accession>A0A316VTM5</accession>
<dbReference type="GO" id="GO:0000139">
    <property type="term" value="C:Golgi membrane"/>
    <property type="evidence" value="ECO:0007669"/>
    <property type="project" value="TreeGrafter"/>
</dbReference>
<organism evidence="3 4">
    <name type="scientific">Ceraceosorus guamensis</name>
    <dbReference type="NCBI Taxonomy" id="1522189"/>
    <lineage>
        <taxon>Eukaryota</taxon>
        <taxon>Fungi</taxon>
        <taxon>Dikarya</taxon>
        <taxon>Basidiomycota</taxon>
        <taxon>Ustilaginomycotina</taxon>
        <taxon>Exobasidiomycetes</taxon>
        <taxon>Ceraceosorales</taxon>
        <taxon>Ceraceosoraceae</taxon>
        <taxon>Ceraceosorus</taxon>
    </lineage>
</organism>